<feature type="repeat" description="ANK" evidence="3">
    <location>
        <begin position="511"/>
        <end position="543"/>
    </location>
</feature>
<dbReference type="SUPFAM" id="SSF48403">
    <property type="entry name" value="Ankyrin repeat"/>
    <property type="match status" value="1"/>
</dbReference>
<dbReference type="SUPFAM" id="SSF52540">
    <property type="entry name" value="P-loop containing nucleoside triphosphate hydrolases"/>
    <property type="match status" value="1"/>
</dbReference>
<dbReference type="InterPro" id="IPR049050">
    <property type="entry name" value="nSTAND3"/>
</dbReference>
<feature type="repeat" description="ANK" evidence="3">
    <location>
        <begin position="544"/>
        <end position="576"/>
    </location>
</feature>
<dbReference type="PRINTS" id="PR01415">
    <property type="entry name" value="ANKYRIN"/>
</dbReference>
<keyword evidence="1" id="KW-0677">Repeat</keyword>
<dbReference type="PROSITE" id="PS50297">
    <property type="entry name" value="ANK_REP_REGION"/>
    <property type="match status" value="7"/>
</dbReference>
<feature type="repeat" description="ANK" evidence="3">
    <location>
        <begin position="577"/>
        <end position="609"/>
    </location>
</feature>
<sequence length="780" mass="87532">MATDTQSIPDNATNHGIYVFYNELLHDTELHTCVADYLISRCVLTIDDAREIKCPPGQFQRNKILLDILIDRPYNSFYYLVDALEESGSLCLDLVLRMRQNKTYIKTDTETEQDSFRSDLREHSVRLQKNYKSLVEGMGSSLHIVDKLFSEDVIDREEKEQIMATEITATDRNRLIIEKLIPKNKICYRTFLEVLRDDDCDSALADEIEQTDVSQTDILFIMIGRDKLNDRIKDSEKVKYLQEKVQRLEIDINESIPKNVKAHICRILQSWETDNMQFLSTRASTKVMECLQSNKCVTVLGNPGVGKTVTTQYAALEMQKMGYEVIPVTVPKDIRDFHSTGRRTIFVIDDLCGNYTANYQSIEEWKLWLRDIQTVLEDEYCKIIATCRLQVFKDTKMAELPLFRTCVCNLNADDLCLTLDEKVLLADVYFGDHSKKAVTMAETCDFFPLMCKLYKRNKTNLDFNLDDFLKHPFSVFENELNSLFVGGDEGDKEITSWILEYDNDCNKSRPNGESPLLIASYMNLLPIVQLLINHGAAINQSKKNNVSPLFMASQAGHIAVVDLLLSYNANVDVCRSDGQTALGVAAMHGHCSIAKRLIDKGADVNKSSNIGMTPLHNACHEGHLETVRLLIENGSDVNICSKTNSPLYTACYIRHVSIVNALISAGADLNKSILNGFTPLYIACNTAAVELVNALIDNGASANTYTQSGYTPLYVAICSGNIDIVNKLIEGGADVNIGVKGGASPLYKACHNKNSFISNTLIDKGADVTLCLEHEHCHTL</sequence>
<dbReference type="Proteomes" id="UP000683360">
    <property type="component" value="Unassembled WGS sequence"/>
</dbReference>
<dbReference type="InterPro" id="IPR001315">
    <property type="entry name" value="CARD"/>
</dbReference>
<reference evidence="5" key="1">
    <citation type="submission" date="2021-03" db="EMBL/GenBank/DDBJ databases">
        <authorList>
            <person name="Bekaert M."/>
        </authorList>
    </citation>
    <scope>NUCLEOTIDE SEQUENCE</scope>
</reference>
<dbReference type="PROSITE" id="PS50209">
    <property type="entry name" value="CARD"/>
    <property type="match status" value="2"/>
</dbReference>
<evidence type="ECO:0000313" key="6">
    <source>
        <dbReference type="Proteomes" id="UP000683360"/>
    </source>
</evidence>
<dbReference type="PROSITE" id="PS50088">
    <property type="entry name" value="ANK_REPEAT"/>
    <property type="match status" value="7"/>
</dbReference>
<proteinExistence type="predicted"/>
<dbReference type="SUPFAM" id="SSF47986">
    <property type="entry name" value="DEATH domain"/>
    <property type="match status" value="2"/>
</dbReference>
<feature type="domain" description="CARD" evidence="4">
    <location>
        <begin position="127"/>
        <end position="199"/>
    </location>
</feature>
<feature type="repeat" description="ANK" evidence="3">
    <location>
        <begin position="708"/>
        <end position="740"/>
    </location>
</feature>
<dbReference type="SMART" id="SM00248">
    <property type="entry name" value="ANK"/>
    <property type="match status" value="9"/>
</dbReference>
<dbReference type="AlphaFoldDB" id="A0A8S3VBE4"/>
<dbReference type="InterPro" id="IPR036770">
    <property type="entry name" value="Ankyrin_rpt-contain_sf"/>
</dbReference>
<name>A0A8S3VBE4_MYTED</name>
<dbReference type="Gene3D" id="1.25.40.20">
    <property type="entry name" value="Ankyrin repeat-containing domain"/>
    <property type="match status" value="2"/>
</dbReference>
<organism evidence="5 6">
    <name type="scientific">Mytilus edulis</name>
    <name type="common">Blue mussel</name>
    <dbReference type="NCBI Taxonomy" id="6550"/>
    <lineage>
        <taxon>Eukaryota</taxon>
        <taxon>Metazoa</taxon>
        <taxon>Spiralia</taxon>
        <taxon>Lophotrochozoa</taxon>
        <taxon>Mollusca</taxon>
        <taxon>Bivalvia</taxon>
        <taxon>Autobranchia</taxon>
        <taxon>Pteriomorphia</taxon>
        <taxon>Mytilida</taxon>
        <taxon>Mytiloidea</taxon>
        <taxon>Mytilidae</taxon>
        <taxon>Mytilinae</taxon>
        <taxon>Mytilus</taxon>
    </lineage>
</organism>
<dbReference type="Gene3D" id="1.10.533.10">
    <property type="entry name" value="Death Domain, Fas"/>
    <property type="match status" value="2"/>
</dbReference>
<dbReference type="InterPro" id="IPR002110">
    <property type="entry name" value="Ankyrin_rpt"/>
</dbReference>
<dbReference type="OrthoDB" id="3246549at2759"/>
<dbReference type="Pfam" id="PF12796">
    <property type="entry name" value="Ank_2"/>
    <property type="match status" value="3"/>
</dbReference>
<evidence type="ECO:0000256" key="1">
    <source>
        <dbReference type="ARBA" id="ARBA00022737"/>
    </source>
</evidence>
<feature type="repeat" description="ANK" evidence="3">
    <location>
        <begin position="675"/>
        <end position="707"/>
    </location>
</feature>
<dbReference type="PANTHER" id="PTHR24171">
    <property type="entry name" value="ANKYRIN REPEAT DOMAIN-CONTAINING PROTEIN 39-RELATED"/>
    <property type="match status" value="1"/>
</dbReference>
<evidence type="ECO:0000256" key="2">
    <source>
        <dbReference type="ARBA" id="ARBA00023043"/>
    </source>
</evidence>
<dbReference type="CDD" id="cd01671">
    <property type="entry name" value="CARD"/>
    <property type="match status" value="2"/>
</dbReference>
<evidence type="ECO:0000256" key="3">
    <source>
        <dbReference type="PROSITE-ProRule" id="PRU00023"/>
    </source>
</evidence>
<keyword evidence="2 3" id="KW-0040">ANK repeat</keyword>
<comment type="caution">
    <text evidence="5">The sequence shown here is derived from an EMBL/GenBank/DDBJ whole genome shotgun (WGS) entry which is preliminary data.</text>
</comment>
<feature type="repeat" description="ANK" evidence="3">
    <location>
        <begin position="642"/>
        <end position="670"/>
    </location>
</feature>
<dbReference type="EMBL" id="CAJPWZ010003110">
    <property type="protein sequence ID" value="CAG2252156.1"/>
    <property type="molecule type" value="Genomic_DNA"/>
</dbReference>
<gene>
    <name evidence="5" type="ORF">MEDL_63752</name>
</gene>
<evidence type="ECO:0000313" key="5">
    <source>
        <dbReference type="EMBL" id="CAG2252156.1"/>
    </source>
</evidence>
<dbReference type="InterPro" id="IPR011029">
    <property type="entry name" value="DEATH-like_dom_sf"/>
</dbReference>
<dbReference type="Pfam" id="PF00619">
    <property type="entry name" value="CARD"/>
    <property type="match status" value="1"/>
</dbReference>
<keyword evidence="6" id="KW-1185">Reference proteome</keyword>
<evidence type="ECO:0000259" key="4">
    <source>
        <dbReference type="PROSITE" id="PS50209"/>
    </source>
</evidence>
<dbReference type="GO" id="GO:0042981">
    <property type="term" value="P:regulation of apoptotic process"/>
    <property type="evidence" value="ECO:0007669"/>
    <property type="project" value="InterPro"/>
</dbReference>
<feature type="repeat" description="ANK" evidence="3">
    <location>
        <begin position="610"/>
        <end position="642"/>
    </location>
</feature>
<dbReference type="Pfam" id="PF20720">
    <property type="entry name" value="nSTAND3"/>
    <property type="match status" value="1"/>
</dbReference>
<dbReference type="PANTHER" id="PTHR24171:SF9">
    <property type="entry name" value="ANKYRIN REPEAT DOMAIN-CONTAINING PROTEIN 39"/>
    <property type="match status" value="1"/>
</dbReference>
<protein>
    <recommendedName>
        <fullName evidence="4">CARD domain-containing protein</fullName>
    </recommendedName>
</protein>
<accession>A0A8S3VBE4</accession>
<feature type="domain" description="CARD" evidence="4">
    <location>
        <begin position="34"/>
        <end position="87"/>
    </location>
</feature>
<dbReference type="InterPro" id="IPR027417">
    <property type="entry name" value="P-loop_NTPase"/>
</dbReference>